<dbReference type="EMBL" id="JACRTF010000001">
    <property type="protein sequence ID" value="MBC8592809.1"/>
    <property type="molecule type" value="Genomic_DNA"/>
</dbReference>
<dbReference type="Proteomes" id="UP000651085">
    <property type="component" value="Unassembled WGS sequence"/>
</dbReference>
<keyword evidence="4" id="KW-1185">Reference proteome</keyword>
<dbReference type="AlphaFoldDB" id="A0A926F6M3"/>
<evidence type="ECO:0000313" key="3">
    <source>
        <dbReference type="EMBL" id="MBC8592809.1"/>
    </source>
</evidence>
<feature type="chain" id="PRO_5039116863" description="RHS repeat-associated core domain-containing protein" evidence="2">
    <location>
        <begin position="20"/>
        <end position="319"/>
    </location>
</feature>
<evidence type="ECO:0000256" key="1">
    <source>
        <dbReference type="SAM" id="MobiDB-lite"/>
    </source>
</evidence>
<proteinExistence type="predicted"/>
<reference evidence="3" key="1">
    <citation type="submission" date="2020-08" db="EMBL/GenBank/DDBJ databases">
        <title>Genome public.</title>
        <authorList>
            <person name="Liu C."/>
            <person name="Sun Q."/>
        </authorList>
    </citation>
    <scope>NUCLEOTIDE SEQUENCE</scope>
    <source>
        <strain evidence="3">N12</strain>
    </source>
</reference>
<feature type="region of interest" description="Disordered" evidence="1">
    <location>
        <begin position="274"/>
        <end position="295"/>
    </location>
</feature>
<evidence type="ECO:0000256" key="2">
    <source>
        <dbReference type="SAM" id="SignalP"/>
    </source>
</evidence>
<organism evidence="3 4">
    <name type="scientific">Jilunia laotingensis</name>
    <dbReference type="NCBI Taxonomy" id="2763675"/>
    <lineage>
        <taxon>Bacteria</taxon>
        <taxon>Pseudomonadati</taxon>
        <taxon>Bacteroidota</taxon>
        <taxon>Bacteroidia</taxon>
        <taxon>Bacteroidales</taxon>
        <taxon>Bacteroidaceae</taxon>
        <taxon>Jilunia</taxon>
    </lineage>
</organism>
<protein>
    <recommendedName>
        <fullName evidence="5">RHS repeat-associated core domain-containing protein</fullName>
    </recommendedName>
</protein>
<feature type="signal peptide" evidence="2">
    <location>
        <begin position="1"/>
        <end position="19"/>
    </location>
</feature>
<comment type="caution">
    <text evidence="3">The sequence shown here is derived from an EMBL/GenBank/DDBJ whole genome shotgun (WGS) entry which is preliminary data.</text>
</comment>
<dbReference type="Gene3D" id="2.180.10.10">
    <property type="entry name" value="RHS repeat-associated core"/>
    <property type="match status" value="1"/>
</dbReference>
<keyword evidence="2" id="KW-0732">Signal</keyword>
<accession>A0A926F6M3</accession>
<name>A0A926F6M3_9BACT</name>
<evidence type="ECO:0000313" key="4">
    <source>
        <dbReference type="Proteomes" id="UP000651085"/>
    </source>
</evidence>
<dbReference type="RefSeq" id="WP_262433981.1">
    <property type="nucleotide sequence ID" value="NZ_JACRTF010000001.1"/>
</dbReference>
<evidence type="ECO:0008006" key="5">
    <source>
        <dbReference type="Google" id="ProtNLM"/>
    </source>
</evidence>
<gene>
    <name evidence="3" type="ORF">H8744_05990</name>
</gene>
<sequence length="319" mass="35726">MKKIIFAFILLCGSAFANAQTAKNPFEKYGFKKVRAYSFSKGEFEEFHDNKEIVEIGSVLYNTKTKKVVGYVKATDKDVSAATPAMSIDPLCEKYLWIFPYAYCMNNPIRFIDPDGLDIYRFDDKTGTFHLMETNDDATDKVMGYHQNKAGDWVQNKGLFQIKARMDNIEKGILNDGINFKTVDNAISVGGEGQATVEGVQNFVIELSEMVGKEISGYEYSNKSESVPSKVYISKYQNNSDQMTQTSFNLNIAGVKSINEINIHTDFHKHLSKFPVSDRTQPSGLTGSGGGDIEHKESQKVNGIKKFIILTKGFSPIPY</sequence>